<name>A0A6G6IYE8_PSENT</name>
<protein>
    <submittedName>
        <fullName evidence="2">DUF4031 domain-containing protein</fullName>
    </submittedName>
</protein>
<evidence type="ECO:0000313" key="2">
    <source>
        <dbReference type="EMBL" id="QIE88089.1"/>
    </source>
</evidence>
<feature type="domain" description="DUF4031" evidence="1">
    <location>
        <begin position="3"/>
        <end position="78"/>
    </location>
</feature>
<sequence>MAVYVDNMNATFGRMKMCHMFADTDAELLAMADKIGVQRKWHQHPGTVKSHFDICLSKKALAIQHGAVELDYPNDVSELMRKRRDQAREVSHG</sequence>
<dbReference type="Proteomes" id="UP000501063">
    <property type="component" value="Chromosome"/>
</dbReference>
<reference evidence="2 3" key="1">
    <citation type="submission" date="2020-02" db="EMBL/GenBank/DDBJ databases">
        <title>Integrative conjugative elements (ICEs) and plasmids drive adaptation of Pseudomonas nitroreducens strain HBP1 to wastewater environment.</title>
        <authorList>
            <person name="Sentchilo V."/>
            <person name="Carraro N."/>
            <person name="Bertelli C."/>
            <person name="van der Meer J.R."/>
        </authorList>
    </citation>
    <scope>NUCLEOTIDE SEQUENCE [LARGE SCALE GENOMIC DNA]</scope>
    <source>
        <strain evidence="2 3">HBP1</strain>
    </source>
</reference>
<dbReference type="Pfam" id="PF13223">
    <property type="entry name" value="DUF4031"/>
    <property type="match status" value="1"/>
</dbReference>
<dbReference type="InterPro" id="IPR025109">
    <property type="entry name" value="DUF4031"/>
</dbReference>
<evidence type="ECO:0000259" key="1">
    <source>
        <dbReference type="Pfam" id="PF13223"/>
    </source>
</evidence>
<dbReference type="KEGG" id="pnt:G5B91_18150"/>
<dbReference type="EMBL" id="CP049140">
    <property type="protein sequence ID" value="QIE88089.1"/>
    <property type="molecule type" value="Genomic_DNA"/>
</dbReference>
<evidence type="ECO:0000313" key="3">
    <source>
        <dbReference type="Proteomes" id="UP000501063"/>
    </source>
</evidence>
<gene>
    <name evidence="2" type="ORF">G5B91_18150</name>
</gene>
<accession>A0A6G6IYE8</accession>
<organism evidence="2 3">
    <name type="scientific">Pseudomonas nitroreducens</name>
    <dbReference type="NCBI Taxonomy" id="46680"/>
    <lineage>
        <taxon>Bacteria</taxon>
        <taxon>Pseudomonadati</taxon>
        <taxon>Pseudomonadota</taxon>
        <taxon>Gammaproteobacteria</taxon>
        <taxon>Pseudomonadales</taxon>
        <taxon>Pseudomonadaceae</taxon>
        <taxon>Pseudomonas</taxon>
    </lineage>
</organism>
<proteinExistence type="predicted"/>
<dbReference type="RefSeq" id="WP_024765160.1">
    <property type="nucleotide sequence ID" value="NZ_CP049140.1"/>
</dbReference>
<dbReference type="AlphaFoldDB" id="A0A6G6IYE8"/>